<sequence length="129" mass="14934">MCRLRMLPDSGSTSLSQATKYYINEFSPVTKHDRLSRGREKRKEGRKEAIREDGREKLKWGRERGDWVGQQTPRGKLSNYAGSARFVAIGRPHGNATFSKSMYTQVNMHAHRHEREAWRVRCGKPTDTN</sequence>
<dbReference type="AlphaFoldDB" id="A0A6J3L6W7"/>
<dbReference type="Proteomes" id="UP000504631">
    <property type="component" value="Unplaced"/>
</dbReference>
<accession>A0A6J3L6W7</accession>
<evidence type="ECO:0000313" key="2">
    <source>
        <dbReference type="RefSeq" id="XP_033361368.1"/>
    </source>
</evidence>
<dbReference type="KEGG" id="bvk:117239697"/>
<reference evidence="2" key="1">
    <citation type="submission" date="2025-08" db="UniProtKB">
        <authorList>
            <consortium name="RefSeq"/>
        </authorList>
    </citation>
    <scope>IDENTIFICATION</scope>
    <source>
        <tissue evidence="2">Muscle</tissue>
    </source>
</reference>
<dbReference type="GeneID" id="117239697"/>
<dbReference type="RefSeq" id="XP_033361368.1">
    <property type="nucleotide sequence ID" value="XM_033505477.1"/>
</dbReference>
<organism evidence="1 2">
    <name type="scientific">Bombus vosnesenskii</name>
    <dbReference type="NCBI Taxonomy" id="207650"/>
    <lineage>
        <taxon>Eukaryota</taxon>
        <taxon>Metazoa</taxon>
        <taxon>Ecdysozoa</taxon>
        <taxon>Arthropoda</taxon>
        <taxon>Hexapoda</taxon>
        <taxon>Insecta</taxon>
        <taxon>Pterygota</taxon>
        <taxon>Neoptera</taxon>
        <taxon>Endopterygota</taxon>
        <taxon>Hymenoptera</taxon>
        <taxon>Apocrita</taxon>
        <taxon>Aculeata</taxon>
        <taxon>Apoidea</taxon>
        <taxon>Anthophila</taxon>
        <taxon>Apidae</taxon>
        <taxon>Bombus</taxon>
        <taxon>Pyrobombus</taxon>
    </lineage>
</organism>
<keyword evidence="1" id="KW-1185">Reference proteome</keyword>
<name>A0A6J3L6W7_9HYME</name>
<gene>
    <name evidence="2" type="primary">LOC117239697</name>
</gene>
<proteinExistence type="predicted"/>
<evidence type="ECO:0000313" key="1">
    <source>
        <dbReference type="Proteomes" id="UP000504631"/>
    </source>
</evidence>
<protein>
    <submittedName>
        <fullName evidence="2">Uncharacterized protein LOC117239697</fullName>
    </submittedName>
</protein>